<dbReference type="Gramene" id="TraesCS1A02G212500.1">
    <property type="protein sequence ID" value="TraesCS1A02G212500.1.cds1"/>
    <property type="gene ID" value="TraesCS1A02G212500"/>
</dbReference>
<evidence type="ECO:0000313" key="1">
    <source>
        <dbReference type="EnsemblPlants" id="TraesCS1A02G212500.1.cds1"/>
    </source>
</evidence>
<dbReference type="EnsemblPlants" id="TraesCS1A02G212500.1">
    <property type="protein sequence ID" value="TraesCS1A02G212500.1.cds1"/>
    <property type="gene ID" value="TraesCS1A02G212500"/>
</dbReference>
<evidence type="ECO:0000313" key="2">
    <source>
        <dbReference type="Proteomes" id="UP000019116"/>
    </source>
</evidence>
<dbReference type="Gramene" id="TraesARI1A03G00103150.1">
    <property type="protein sequence ID" value="TraesARI1A03G00103150.1.CDS1"/>
    <property type="gene ID" value="TraesARI1A03G00103150"/>
</dbReference>
<accession>A0A3B5Y0I9</accession>
<dbReference type="Gramene" id="TraesPARA_EIv1.0_0049720.1">
    <property type="protein sequence ID" value="TraesPARA_EIv1.0_0049720.1.CDS1"/>
    <property type="gene ID" value="TraesPARA_EIv1.0_0049720"/>
</dbReference>
<dbReference type="Proteomes" id="UP000019116">
    <property type="component" value="Chromosome 1A"/>
</dbReference>
<protein>
    <submittedName>
        <fullName evidence="1">Uncharacterized protein</fullName>
    </submittedName>
</protein>
<dbReference type="STRING" id="4565.A0A3B5Y0I9"/>
<dbReference type="Gramene" id="TraesCS1A03G0559400.1">
    <property type="protein sequence ID" value="TraesCS1A03G0559400.1.CDS1"/>
    <property type="gene ID" value="TraesCS1A03G0559400"/>
</dbReference>
<dbReference type="Gramene" id="TraesNOR1A03G00102060.1">
    <property type="protein sequence ID" value="TraesNOR1A03G00102060.1.CDS1"/>
    <property type="gene ID" value="TraesNOR1A03G00102060"/>
</dbReference>
<sequence>MWRIVGCVLCTDSCPDNLWQYFIWCHFYLPDGERFYTFGLAALCWAMWNCRNKKIFEFKELKSPFNVVYSACGYISYWAGLLSGEDREAMERGSKMLRINTSSLMRICVAPSDAMRTG</sequence>
<reference evidence="1" key="2">
    <citation type="submission" date="2018-10" db="UniProtKB">
        <authorList>
            <consortium name="EnsemblPlants"/>
        </authorList>
    </citation>
    <scope>IDENTIFICATION</scope>
</reference>
<dbReference type="Gramene" id="TraesLDM1A03G00101410.1">
    <property type="protein sequence ID" value="TraesLDM1A03G00101410.1.CDS1"/>
    <property type="gene ID" value="TraesLDM1A03G00101410"/>
</dbReference>
<dbReference type="Gramene" id="TraesJUL1A03G00100570.1">
    <property type="protein sequence ID" value="TraesJUL1A03G00100570.1.CDS1"/>
    <property type="gene ID" value="TraesJUL1A03G00100570"/>
</dbReference>
<organism evidence="1">
    <name type="scientific">Triticum aestivum</name>
    <name type="common">Wheat</name>
    <dbReference type="NCBI Taxonomy" id="4565"/>
    <lineage>
        <taxon>Eukaryota</taxon>
        <taxon>Viridiplantae</taxon>
        <taxon>Streptophyta</taxon>
        <taxon>Embryophyta</taxon>
        <taxon>Tracheophyta</taxon>
        <taxon>Spermatophyta</taxon>
        <taxon>Magnoliopsida</taxon>
        <taxon>Liliopsida</taxon>
        <taxon>Poales</taxon>
        <taxon>Poaceae</taxon>
        <taxon>BOP clade</taxon>
        <taxon>Pooideae</taxon>
        <taxon>Triticodae</taxon>
        <taxon>Triticeae</taxon>
        <taxon>Triticinae</taxon>
        <taxon>Triticum</taxon>
    </lineage>
</organism>
<keyword evidence="2" id="KW-1185">Reference proteome</keyword>
<dbReference type="OrthoDB" id="695518at2759"/>
<reference evidence="1" key="1">
    <citation type="submission" date="2018-08" db="EMBL/GenBank/DDBJ databases">
        <authorList>
            <person name="Rossello M."/>
        </authorList>
    </citation>
    <scope>NUCLEOTIDE SEQUENCE [LARGE SCALE GENOMIC DNA]</scope>
    <source>
        <strain evidence="1">cv. Chinese Spring</strain>
    </source>
</reference>
<proteinExistence type="predicted"/>
<dbReference type="Gramene" id="TraesCAD_scaffold_065132_01G000100.1">
    <property type="protein sequence ID" value="TraesCAD_scaffold_065132_01G000100.1"/>
    <property type="gene ID" value="TraesCAD_scaffold_065132_01G000100"/>
</dbReference>
<dbReference type="AlphaFoldDB" id="A0A3B5Y0I9"/>
<name>A0A3B5Y0I9_WHEAT</name>